<dbReference type="Pfam" id="PF05016">
    <property type="entry name" value="ParE_toxin"/>
    <property type="match status" value="1"/>
</dbReference>
<evidence type="ECO:0008006" key="4">
    <source>
        <dbReference type="Google" id="ProtNLM"/>
    </source>
</evidence>
<gene>
    <name evidence="2" type="ORF">A8C56_14710</name>
</gene>
<evidence type="ECO:0000256" key="1">
    <source>
        <dbReference type="ARBA" id="ARBA00022649"/>
    </source>
</evidence>
<name>A0A1A9I418_9BACT</name>
<dbReference type="OrthoDB" id="962256at2"/>
<evidence type="ECO:0000313" key="3">
    <source>
        <dbReference type="Proteomes" id="UP000077667"/>
    </source>
</evidence>
<dbReference type="KEGG" id="nia:A8C56_14710"/>
<protein>
    <recommendedName>
        <fullName evidence="4">Plasmid stabilization protein</fullName>
    </recommendedName>
</protein>
<reference evidence="2 3" key="1">
    <citation type="submission" date="2016-05" db="EMBL/GenBank/DDBJ databases">
        <title>Niabella ginsenosidivorans BS26 whole genome sequencing.</title>
        <authorList>
            <person name="Im W.T."/>
            <person name="Siddiqi M.Z."/>
        </authorList>
    </citation>
    <scope>NUCLEOTIDE SEQUENCE [LARGE SCALE GENOMIC DNA]</scope>
    <source>
        <strain evidence="2 3">BS26</strain>
    </source>
</reference>
<evidence type="ECO:0000313" key="2">
    <source>
        <dbReference type="EMBL" id="ANH82055.1"/>
    </source>
</evidence>
<organism evidence="2 3">
    <name type="scientific">Niabella ginsenosidivorans</name>
    <dbReference type="NCBI Taxonomy" id="1176587"/>
    <lineage>
        <taxon>Bacteria</taxon>
        <taxon>Pseudomonadati</taxon>
        <taxon>Bacteroidota</taxon>
        <taxon>Chitinophagia</taxon>
        <taxon>Chitinophagales</taxon>
        <taxon>Chitinophagaceae</taxon>
        <taxon>Niabella</taxon>
    </lineage>
</organism>
<keyword evidence="3" id="KW-1185">Reference proteome</keyword>
<dbReference type="EMBL" id="CP015772">
    <property type="protein sequence ID" value="ANH82055.1"/>
    <property type="molecule type" value="Genomic_DNA"/>
</dbReference>
<dbReference type="RefSeq" id="WP_067757530.1">
    <property type="nucleotide sequence ID" value="NZ_CP015772.1"/>
</dbReference>
<keyword evidence="1" id="KW-1277">Toxin-antitoxin system</keyword>
<dbReference type="Gene3D" id="3.30.2310.20">
    <property type="entry name" value="RelE-like"/>
    <property type="match status" value="1"/>
</dbReference>
<sequence length="93" mass="11121">MVKPRLKIVIDNEAKQYLREAYNYIRKDSLQNAENVKAGILTSIKSLPKNPQRHAPDKYRLNNDGAYRAYELYKYRITYYIGFPCNIYNSYQY</sequence>
<dbReference type="STRING" id="1176587.A8C56_14710"/>
<dbReference type="InterPro" id="IPR007712">
    <property type="entry name" value="RelE/ParE_toxin"/>
</dbReference>
<proteinExistence type="predicted"/>
<dbReference type="Proteomes" id="UP000077667">
    <property type="component" value="Chromosome"/>
</dbReference>
<dbReference type="AlphaFoldDB" id="A0A1A9I418"/>
<accession>A0A1A9I418</accession>
<dbReference type="InterPro" id="IPR035093">
    <property type="entry name" value="RelE/ParE_toxin_dom_sf"/>
</dbReference>